<organism evidence="1 2">
    <name type="scientific">Antarcticibacterium flavum</name>
    <dbReference type="NCBI Taxonomy" id="2058175"/>
    <lineage>
        <taxon>Bacteria</taxon>
        <taxon>Pseudomonadati</taxon>
        <taxon>Bacteroidota</taxon>
        <taxon>Flavobacteriia</taxon>
        <taxon>Flavobacteriales</taxon>
        <taxon>Flavobacteriaceae</taxon>
        <taxon>Antarcticibacterium</taxon>
    </lineage>
</organism>
<sequence>MNTLHIKIKNEETYQHLLWFLKKLDQEEIQFVEGKNTFSSVQEQLENEIYAIDSGESTLMELDEFDKNLDHLIADLSN</sequence>
<name>A0A5B7X7A7_9FLAO</name>
<accession>A0A5B7X7A7</accession>
<reference evidence="1 2" key="1">
    <citation type="submission" date="2019-06" db="EMBL/GenBank/DDBJ databases">
        <title>Complete genome sequence of Antarcticibacterium flavum KCTC 52984T from an Antarctic marine sediment.</title>
        <authorList>
            <person name="Lee Y.M."/>
            <person name="Shin S.C."/>
        </authorList>
    </citation>
    <scope>NUCLEOTIDE SEQUENCE [LARGE SCALE GENOMIC DNA]</scope>
    <source>
        <strain evidence="1 2">KCTC 52984</strain>
    </source>
</reference>
<evidence type="ECO:0000313" key="1">
    <source>
        <dbReference type="EMBL" id="QCY70598.1"/>
    </source>
</evidence>
<dbReference type="KEGG" id="afla:FHG64_14980"/>
<evidence type="ECO:0000313" key="2">
    <source>
        <dbReference type="Proteomes" id="UP000309016"/>
    </source>
</evidence>
<dbReference type="AlphaFoldDB" id="A0A5B7X7A7"/>
<keyword evidence="2" id="KW-1185">Reference proteome</keyword>
<dbReference type="EMBL" id="CP040812">
    <property type="protein sequence ID" value="QCY70598.1"/>
    <property type="molecule type" value="Genomic_DNA"/>
</dbReference>
<protein>
    <submittedName>
        <fullName evidence="1">Uncharacterized protein</fullName>
    </submittedName>
</protein>
<dbReference type="Proteomes" id="UP000309016">
    <property type="component" value="Chromosome"/>
</dbReference>
<proteinExistence type="predicted"/>
<dbReference type="RefSeq" id="WP_139067167.1">
    <property type="nucleotide sequence ID" value="NZ_CP040812.1"/>
</dbReference>
<gene>
    <name evidence="1" type="ORF">FHG64_14980</name>
</gene>